<gene>
    <name evidence="1" type="ORF">L1987_54864</name>
</gene>
<comment type="caution">
    <text evidence="1">The sequence shown here is derived from an EMBL/GenBank/DDBJ whole genome shotgun (WGS) entry which is preliminary data.</text>
</comment>
<keyword evidence="2" id="KW-1185">Reference proteome</keyword>
<sequence length="72" mass="8468">MSRLFTSTITKYRLKKWLCRNDLVKVDNFIMASGIVQASAESVQAVEKIWWENLQLGEEIKQRLEQLPNFSH</sequence>
<name>A0ACB9E8F0_9ASTR</name>
<dbReference type="EMBL" id="CM042035">
    <property type="protein sequence ID" value="KAI3755071.1"/>
    <property type="molecule type" value="Genomic_DNA"/>
</dbReference>
<reference evidence="2" key="1">
    <citation type="journal article" date="2022" name="Mol. Ecol. Resour.">
        <title>The genomes of chicory, endive, great burdock and yacon provide insights into Asteraceae palaeo-polyploidization history and plant inulin production.</title>
        <authorList>
            <person name="Fan W."/>
            <person name="Wang S."/>
            <person name="Wang H."/>
            <person name="Wang A."/>
            <person name="Jiang F."/>
            <person name="Liu H."/>
            <person name="Zhao H."/>
            <person name="Xu D."/>
            <person name="Zhang Y."/>
        </authorList>
    </citation>
    <scope>NUCLEOTIDE SEQUENCE [LARGE SCALE GENOMIC DNA]</scope>
    <source>
        <strain evidence="2">cv. Yunnan</strain>
    </source>
</reference>
<proteinExistence type="predicted"/>
<protein>
    <submittedName>
        <fullName evidence="1">Uncharacterized protein</fullName>
    </submittedName>
</protein>
<accession>A0ACB9E8F0</accession>
<evidence type="ECO:0000313" key="1">
    <source>
        <dbReference type="EMBL" id="KAI3755071.1"/>
    </source>
</evidence>
<reference evidence="1 2" key="2">
    <citation type="journal article" date="2022" name="Mol. Ecol. Resour.">
        <title>The genomes of chicory, endive, great burdock and yacon provide insights into Asteraceae paleo-polyploidization history and plant inulin production.</title>
        <authorList>
            <person name="Fan W."/>
            <person name="Wang S."/>
            <person name="Wang H."/>
            <person name="Wang A."/>
            <person name="Jiang F."/>
            <person name="Liu H."/>
            <person name="Zhao H."/>
            <person name="Xu D."/>
            <person name="Zhang Y."/>
        </authorList>
    </citation>
    <scope>NUCLEOTIDE SEQUENCE [LARGE SCALE GENOMIC DNA]</scope>
    <source>
        <strain evidence="2">cv. Yunnan</strain>
        <tissue evidence="1">Leaves</tissue>
    </source>
</reference>
<evidence type="ECO:0000313" key="2">
    <source>
        <dbReference type="Proteomes" id="UP001056120"/>
    </source>
</evidence>
<dbReference type="Proteomes" id="UP001056120">
    <property type="component" value="Linkage Group LG18"/>
</dbReference>
<organism evidence="1 2">
    <name type="scientific">Smallanthus sonchifolius</name>
    <dbReference type="NCBI Taxonomy" id="185202"/>
    <lineage>
        <taxon>Eukaryota</taxon>
        <taxon>Viridiplantae</taxon>
        <taxon>Streptophyta</taxon>
        <taxon>Embryophyta</taxon>
        <taxon>Tracheophyta</taxon>
        <taxon>Spermatophyta</taxon>
        <taxon>Magnoliopsida</taxon>
        <taxon>eudicotyledons</taxon>
        <taxon>Gunneridae</taxon>
        <taxon>Pentapetalae</taxon>
        <taxon>asterids</taxon>
        <taxon>campanulids</taxon>
        <taxon>Asterales</taxon>
        <taxon>Asteraceae</taxon>
        <taxon>Asteroideae</taxon>
        <taxon>Heliantheae alliance</taxon>
        <taxon>Millerieae</taxon>
        <taxon>Smallanthus</taxon>
    </lineage>
</organism>